<dbReference type="PANTHER" id="PTHR28674">
    <property type="entry name" value="SIMILAR TO DNA SEGMENT, CHR 10, WAYNE STATE UNIVERSITY 102,-EXPRESSED"/>
    <property type="match status" value="1"/>
</dbReference>
<comment type="caution">
    <text evidence="2">The sequence shown here is derived from an EMBL/GenBank/DDBJ whole genome shotgun (WGS) entry which is preliminary data.</text>
</comment>
<dbReference type="Proteomes" id="UP000467700">
    <property type="component" value="Unassembled WGS sequence"/>
</dbReference>
<evidence type="ECO:0000313" key="2">
    <source>
        <dbReference type="EMBL" id="CAA7269546.1"/>
    </source>
</evidence>
<dbReference type="Pfam" id="PF15370">
    <property type="entry name" value="NOPCHAP1"/>
    <property type="match status" value="1"/>
</dbReference>
<keyword evidence="3" id="KW-1185">Reference proteome</keyword>
<dbReference type="OrthoDB" id="1112980at2759"/>
<dbReference type="EMBL" id="CACVBS010000079">
    <property type="protein sequence ID" value="CAA7269546.1"/>
    <property type="molecule type" value="Genomic_DNA"/>
</dbReference>
<proteinExistence type="predicted"/>
<dbReference type="InterPro" id="IPR027921">
    <property type="entry name" value="NOPCHAP1"/>
</dbReference>
<feature type="region of interest" description="Disordered" evidence="1">
    <location>
        <begin position="121"/>
        <end position="159"/>
    </location>
</feature>
<feature type="compositionally biased region" description="Low complexity" evidence="1">
    <location>
        <begin position="135"/>
        <end position="144"/>
    </location>
</feature>
<gene>
    <name evidence="2" type="ORF">AAE3_LOCUS11729</name>
</gene>
<accession>A0A8S0WZE0</accession>
<feature type="compositionally biased region" description="Basic and acidic residues" evidence="1">
    <location>
        <begin position="121"/>
        <end position="131"/>
    </location>
</feature>
<feature type="region of interest" description="Disordered" evidence="1">
    <location>
        <begin position="38"/>
        <end position="58"/>
    </location>
</feature>
<organism evidence="2 3">
    <name type="scientific">Cyclocybe aegerita</name>
    <name type="common">Black poplar mushroom</name>
    <name type="synonym">Agrocybe aegerita</name>
    <dbReference type="NCBI Taxonomy" id="1973307"/>
    <lineage>
        <taxon>Eukaryota</taxon>
        <taxon>Fungi</taxon>
        <taxon>Dikarya</taxon>
        <taxon>Basidiomycota</taxon>
        <taxon>Agaricomycotina</taxon>
        <taxon>Agaricomycetes</taxon>
        <taxon>Agaricomycetidae</taxon>
        <taxon>Agaricales</taxon>
        <taxon>Agaricineae</taxon>
        <taxon>Bolbitiaceae</taxon>
        <taxon>Cyclocybe</taxon>
    </lineage>
</organism>
<reference evidence="2 3" key="1">
    <citation type="submission" date="2020-01" db="EMBL/GenBank/DDBJ databases">
        <authorList>
            <person name="Gupta K D."/>
        </authorList>
    </citation>
    <scope>NUCLEOTIDE SEQUENCE [LARGE SCALE GENOMIC DNA]</scope>
</reference>
<protein>
    <submittedName>
        <fullName evidence="2">Uncharacterized protein</fullName>
    </submittedName>
</protein>
<dbReference type="GO" id="GO:0062064">
    <property type="term" value="F:box C/D methylation guide snoRNP complex binding"/>
    <property type="evidence" value="ECO:0007669"/>
    <property type="project" value="TreeGrafter"/>
</dbReference>
<dbReference type="PANTHER" id="PTHR28674:SF1">
    <property type="entry name" value="NOP PROTEIN CHAPERONE 1"/>
    <property type="match status" value="1"/>
</dbReference>
<sequence length="196" mass="22068">MDEERGAAPMVLEKLDVEDEAARQSRIQSFLEKLNSPSQTRDFLRPSGVPKFDFGDRTTFATTPPTELLSRVQAFLPQLEASNALLSQKMQEDSSSVDIEHISEGIDRYIEMNLGLGLFEDRSSRRDHPNEDTEMSASSTSSSESSDKVQEDDSDFDSDASSEIITCFVPWRPIKPLPRRALNKRPEIIVLDQKDS</sequence>
<dbReference type="AlphaFoldDB" id="A0A8S0WZE0"/>
<name>A0A8S0WZE0_CYCAE</name>
<dbReference type="GO" id="GO:0000492">
    <property type="term" value="P:box C/D snoRNP assembly"/>
    <property type="evidence" value="ECO:0007669"/>
    <property type="project" value="InterPro"/>
</dbReference>
<evidence type="ECO:0000313" key="3">
    <source>
        <dbReference type="Proteomes" id="UP000467700"/>
    </source>
</evidence>
<evidence type="ECO:0000256" key="1">
    <source>
        <dbReference type="SAM" id="MobiDB-lite"/>
    </source>
</evidence>